<keyword evidence="3" id="KW-1185">Reference proteome</keyword>
<name>K9YNY6_CYASC</name>
<dbReference type="Proteomes" id="UP000010483">
    <property type="component" value="Chromosome"/>
</dbReference>
<evidence type="ECO:0000313" key="3">
    <source>
        <dbReference type="Proteomes" id="UP000010483"/>
    </source>
</evidence>
<accession>K9YNY6</accession>
<evidence type="ECO:0000313" key="2">
    <source>
        <dbReference type="EMBL" id="AFZ47808.1"/>
    </source>
</evidence>
<dbReference type="HOGENOM" id="CLU_1934557_0_0_3"/>
<evidence type="ECO:0000256" key="1">
    <source>
        <dbReference type="SAM" id="SignalP"/>
    </source>
</evidence>
<feature type="signal peptide" evidence="1">
    <location>
        <begin position="1"/>
        <end position="18"/>
    </location>
</feature>
<dbReference type="AlphaFoldDB" id="K9YNY6"/>
<protein>
    <recommendedName>
        <fullName evidence="4">Rap1a immunity protein domain-containing protein</fullName>
    </recommendedName>
</protein>
<dbReference type="KEGG" id="csn:Cyast_1853"/>
<organism evidence="2 3">
    <name type="scientific">Cyanobacterium stanieri (strain ATCC 29140 / PCC 7202)</name>
    <dbReference type="NCBI Taxonomy" id="292563"/>
    <lineage>
        <taxon>Bacteria</taxon>
        <taxon>Bacillati</taxon>
        <taxon>Cyanobacteriota</taxon>
        <taxon>Cyanophyceae</taxon>
        <taxon>Oscillatoriophycideae</taxon>
        <taxon>Chroococcales</taxon>
        <taxon>Geminocystaceae</taxon>
        <taxon>Cyanobacterium</taxon>
    </lineage>
</organism>
<dbReference type="eggNOG" id="ENOG502ZNV2">
    <property type="taxonomic scope" value="Bacteria"/>
</dbReference>
<sequence>MKYLTLFISALLWMTPFAQVRAETNVSAGEVGDLMGSYMCKSLITTGTMDDPDILEEFALAAAARYEEDNPEEFLSLMLGLVFVDNIGNDPLSLELMRGAFSYIINDDDCFRIFLNDAQSKGTLEEQSPD</sequence>
<reference evidence="3" key="1">
    <citation type="journal article" date="2013" name="Proc. Natl. Acad. Sci. U.S.A.">
        <title>Improving the coverage of the cyanobacterial phylum using diversity-driven genome sequencing.</title>
        <authorList>
            <person name="Shih P.M."/>
            <person name="Wu D."/>
            <person name="Latifi A."/>
            <person name="Axen S.D."/>
            <person name="Fewer D.P."/>
            <person name="Talla E."/>
            <person name="Calteau A."/>
            <person name="Cai F."/>
            <person name="Tandeau de Marsac N."/>
            <person name="Rippka R."/>
            <person name="Herdman M."/>
            <person name="Sivonen K."/>
            <person name="Coursin T."/>
            <person name="Laurent T."/>
            <person name="Goodwin L."/>
            <person name="Nolan M."/>
            <person name="Davenport K.W."/>
            <person name="Han C.S."/>
            <person name="Rubin E.M."/>
            <person name="Eisen J.A."/>
            <person name="Woyke T."/>
            <person name="Gugger M."/>
            <person name="Kerfeld C.A."/>
        </authorList>
    </citation>
    <scope>NUCLEOTIDE SEQUENCE [LARGE SCALE GENOMIC DNA]</scope>
    <source>
        <strain evidence="3">ATCC 29140 / PCC 7202</strain>
    </source>
</reference>
<feature type="chain" id="PRO_5003938440" description="Rap1a immunity protein domain-containing protein" evidence="1">
    <location>
        <begin position="19"/>
        <end position="130"/>
    </location>
</feature>
<proteinExistence type="predicted"/>
<keyword evidence="1" id="KW-0732">Signal</keyword>
<gene>
    <name evidence="2" type="ordered locus">Cyast_1853</name>
</gene>
<dbReference type="EMBL" id="CP003940">
    <property type="protein sequence ID" value="AFZ47808.1"/>
    <property type="molecule type" value="Genomic_DNA"/>
</dbReference>
<dbReference type="BioCyc" id="CSTA292563:G1353-1861-MONOMER"/>
<evidence type="ECO:0008006" key="4">
    <source>
        <dbReference type="Google" id="ProtNLM"/>
    </source>
</evidence>